<reference evidence="1" key="1">
    <citation type="submission" date="2024-06" db="EMBL/GenBank/DDBJ databases">
        <title>Lacrimispora cavernae sp. nov., a novel anaerobe isolated from bat guano pile inside a cave.</title>
        <authorList>
            <person name="Miller S.L."/>
            <person name="Lu N."/>
            <person name="King J."/>
            <person name="Sankaranarayanan K."/>
            <person name="Lawson P.A."/>
        </authorList>
    </citation>
    <scope>NUCLEOTIDE SEQUENCE</scope>
    <source>
        <strain evidence="1">BS-2</strain>
    </source>
</reference>
<name>A0AAU7PWD3_9FIRM</name>
<organism evidence="1">
    <name type="scientific">Lacrimispora sp. BS-2</name>
    <dbReference type="NCBI Taxonomy" id="3151850"/>
    <lineage>
        <taxon>Bacteria</taxon>
        <taxon>Bacillati</taxon>
        <taxon>Bacillota</taxon>
        <taxon>Clostridia</taxon>
        <taxon>Lachnospirales</taxon>
        <taxon>Lachnospiraceae</taxon>
        <taxon>Lacrimispora</taxon>
    </lineage>
</organism>
<sequence>MGKYNSGAELPVGFGLALEEYKAMDYFFSLPTQTQQQIIDQTLMIQSREEMLAYVQSLVAPK</sequence>
<evidence type="ECO:0000313" key="1">
    <source>
        <dbReference type="EMBL" id="XBS56031.1"/>
    </source>
</evidence>
<dbReference type="RefSeq" id="WP_349948662.1">
    <property type="nucleotide sequence ID" value="NZ_CP157940.1"/>
</dbReference>
<accession>A0AAU7PWD3</accession>
<proteinExistence type="predicted"/>
<protein>
    <recommendedName>
        <fullName evidence="2">XkdX family protein</fullName>
    </recommendedName>
</protein>
<dbReference type="AlphaFoldDB" id="A0AAU7PWD3"/>
<gene>
    <name evidence="1" type="ORF">ABFV83_09680</name>
</gene>
<evidence type="ECO:0008006" key="2">
    <source>
        <dbReference type="Google" id="ProtNLM"/>
    </source>
</evidence>
<dbReference type="EMBL" id="CP157940">
    <property type="protein sequence ID" value="XBS56031.1"/>
    <property type="molecule type" value="Genomic_DNA"/>
</dbReference>